<reference evidence="3" key="1">
    <citation type="submission" date="2010-04" db="EMBL/GenBank/DDBJ databases">
        <title>The genome sequence of Listeria monocytogenes strain 10403S.</title>
        <authorList>
            <consortium name="The Broad Institute Genome Sequencing Platform"/>
            <consortium name="The Broad Institute Genome Sequencing Center for Infectious Disease."/>
            <person name="Borowsky M."/>
            <person name="Borodovsky M."/>
            <person name="Young S.K."/>
            <person name="Zeng Q."/>
            <person name="Koehrsen M."/>
            <person name="Fitzgerald M."/>
            <person name="Wiedmann M."/>
            <person name="Swaminathan B."/>
            <person name="Lauer P."/>
            <person name="Portnoy D."/>
            <person name="Cossart P."/>
            <person name="Buchrieser C."/>
            <person name="Higgins D."/>
            <person name="Abouelleil A."/>
            <person name="Alvarado L."/>
            <person name="Arachchi H.M."/>
            <person name="Berlin A."/>
            <person name="Borenstein D."/>
            <person name="Brown A."/>
            <person name="Chapman S.B."/>
            <person name="Chen Z."/>
            <person name="Dunbar C.D."/>
            <person name="Engels R."/>
            <person name="Freedman E."/>
            <person name="Gearin G."/>
            <person name="Gellesch M."/>
            <person name="Goldberg J."/>
            <person name="Griggs A."/>
            <person name="Gujja S."/>
            <person name="Heilman E."/>
            <person name="Heiman D."/>
            <person name="Howarth C."/>
            <person name="Jen D."/>
            <person name="Larson L."/>
            <person name="Lui A."/>
            <person name="MacDonald J."/>
            <person name="Mehta T."/>
            <person name="Montmayeur A."/>
            <person name="Neiman D."/>
            <person name="Park D."/>
            <person name="Pearson M."/>
            <person name="Priest M."/>
            <person name="Richards J."/>
            <person name="Roberts A."/>
            <person name="Saif S."/>
            <person name="Shea T."/>
            <person name="Shenoy N."/>
            <person name="Sisk P."/>
            <person name="Stolte C."/>
            <person name="Sykes S."/>
            <person name="Walk T."/>
            <person name="White J."/>
            <person name="Yandava C."/>
            <person name="Haas B."/>
            <person name="Nusbaum C."/>
            <person name="Birren B."/>
        </authorList>
    </citation>
    <scope>NUCLEOTIDE SEQUENCE [LARGE SCALE GENOMIC DNA]</scope>
    <source>
        <strain evidence="3">10403S</strain>
    </source>
</reference>
<keyword evidence="1" id="KW-1133">Transmembrane helix</keyword>
<gene>
    <name evidence="2" type="ordered locus">LMRG_01356</name>
</gene>
<sequence length="78" mass="9087">MKQLKIMHKIMKKPVFVVGVLLLVASLVFLLGYATSMPYFRDSEIGWIWTTLIAGIITLFFTFFNDFLEKKKARSKVR</sequence>
<organism evidence="2 3">
    <name type="scientific">Listeria monocytogenes serotype 1/2a (strain 10403S)</name>
    <dbReference type="NCBI Taxonomy" id="393133"/>
    <lineage>
        <taxon>Bacteria</taxon>
        <taxon>Bacillati</taxon>
        <taxon>Bacillota</taxon>
        <taxon>Bacilli</taxon>
        <taxon>Bacillales</taxon>
        <taxon>Listeriaceae</taxon>
        <taxon>Listeria</taxon>
    </lineage>
</organism>
<accession>A0A0H3GGM5</accession>
<keyword evidence="1" id="KW-0812">Transmembrane</keyword>
<dbReference type="EMBL" id="CP002002">
    <property type="protein sequence ID" value="AEO06596.1"/>
    <property type="molecule type" value="Genomic_DNA"/>
</dbReference>
<dbReference type="Proteomes" id="UP000001288">
    <property type="component" value="Chromosome"/>
</dbReference>
<dbReference type="AlphaFoldDB" id="A0A0H3GGM5"/>
<evidence type="ECO:0000313" key="3">
    <source>
        <dbReference type="Proteomes" id="UP000001288"/>
    </source>
</evidence>
<evidence type="ECO:0000256" key="1">
    <source>
        <dbReference type="SAM" id="Phobius"/>
    </source>
</evidence>
<evidence type="ECO:0000313" key="2">
    <source>
        <dbReference type="EMBL" id="AEO06596.1"/>
    </source>
</evidence>
<protein>
    <submittedName>
        <fullName evidence="2">Uncharacterized protein</fullName>
    </submittedName>
</protein>
<dbReference type="HOGENOM" id="CLU_204561_0_0_9"/>
<proteinExistence type="predicted"/>
<name>A0A0H3GGM5_LISM4</name>
<keyword evidence="1" id="KW-0472">Membrane</keyword>
<dbReference type="KEGG" id="lmt:LMRG_01356"/>
<feature type="transmembrane region" description="Helical" evidence="1">
    <location>
        <begin position="46"/>
        <end position="68"/>
    </location>
</feature>